<keyword evidence="7" id="KW-0677">Repeat</keyword>
<feature type="compositionally biased region" description="Basic residues" evidence="14">
    <location>
        <begin position="1053"/>
        <end position="1069"/>
    </location>
</feature>
<name>A0AAV7R504_PLEWA</name>
<evidence type="ECO:0000256" key="3">
    <source>
        <dbReference type="ARBA" id="ARBA00015014"/>
    </source>
</evidence>
<evidence type="ECO:0000256" key="13">
    <source>
        <dbReference type="ARBA" id="ARBA00023306"/>
    </source>
</evidence>
<feature type="compositionally biased region" description="Basic and acidic residues" evidence="14">
    <location>
        <begin position="1427"/>
        <end position="1441"/>
    </location>
</feature>
<feature type="region of interest" description="Disordered" evidence="14">
    <location>
        <begin position="2295"/>
        <end position="2326"/>
    </location>
</feature>
<feature type="compositionally biased region" description="Polar residues" evidence="14">
    <location>
        <begin position="1321"/>
        <end position="1330"/>
    </location>
</feature>
<dbReference type="InterPro" id="IPR000253">
    <property type="entry name" value="FHA_dom"/>
</dbReference>
<dbReference type="SUPFAM" id="SSF49879">
    <property type="entry name" value="SMAD/FHA domain"/>
    <property type="match status" value="1"/>
</dbReference>
<feature type="compositionally biased region" description="Basic and acidic residues" evidence="14">
    <location>
        <begin position="366"/>
        <end position="379"/>
    </location>
</feature>
<reference evidence="17" key="1">
    <citation type="journal article" date="2022" name="bioRxiv">
        <title>Sequencing and chromosome-scale assembly of the giantPleurodeles waltlgenome.</title>
        <authorList>
            <person name="Brown T."/>
            <person name="Elewa A."/>
            <person name="Iarovenko S."/>
            <person name="Subramanian E."/>
            <person name="Araus A.J."/>
            <person name="Petzold A."/>
            <person name="Susuki M."/>
            <person name="Suzuki K.-i.T."/>
            <person name="Hayashi T."/>
            <person name="Toyoda A."/>
            <person name="Oliveira C."/>
            <person name="Osipova E."/>
            <person name="Leigh N.D."/>
            <person name="Simon A."/>
            <person name="Yun M.H."/>
        </authorList>
    </citation>
    <scope>NUCLEOTIDE SEQUENCE</scope>
    <source>
        <strain evidence="17">20211129_DDA</strain>
        <tissue evidence="17">Liver</tissue>
    </source>
</reference>
<feature type="region of interest" description="Disordered" evidence="14">
    <location>
        <begin position="904"/>
        <end position="924"/>
    </location>
</feature>
<keyword evidence="10" id="KW-0007">Acetylation</keyword>
<feature type="compositionally biased region" description="Basic and acidic residues" evidence="14">
    <location>
        <begin position="1370"/>
        <end position="1382"/>
    </location>
</feature>
<evidence type="ECO:0000259" key="15">
    <source>
        <dbReference type="PROSITE" id="PS50006"/>
    </source>
</evidence>
<feature type="region of interest" description="Disordered" evidence="14">
    <location>
        <begin position="1646"/>
        <end position="1691"/>
    </location>
</feature>
<feature type="region of interest" description="Disordered" evidence="14">
    <location>
        <begin position="355"/>
        <end position="631"/>
    </location>
</feature>
<dbReference type="InterPro" id="IPR001357">
    <property type="entry name" value="BRCT_dom"/>
</dbReference>
<dbReference type="InterPro" id="IPR008984">
    <property type="entry name" value="SMAD_FHA_dom_sf"/>
</dbReference>
<organism evidence="17 18">
    <name type="scientific">Pleurodeles waltl</name>
    <name type="common">Iberian ribbed newt</name>
    <dbReference type="NCBI Taxonomy" id="8319"/>
    <lineage>
        <taxon>Eukaryota</taxon>
        <taxon>Metazoa</taxon>
        <taxon>Chordata</taxon>
        <taxon>Craniata</taxon>
        <taxon>Vertebrata</taxon>
        <taxon>Euteleostomi</taxon>
        <taxon>Amphibia</taxon>
        <taxon>Batrachia</taxon>
        <taxon>Caudata</taxon>
        <taxon>Salamandroidea</taxon>
        <taxon>Salamandridae</taxon>
        <taxon>Pleurodelinae</taxon>
        <taxon>Pleurodeles</taxon>
    </lineage>
</organism>
<feature type="compositionally biased region" description="Polar residues" evidence="14">
    <location>
        <begin position="1011"/>
        <end position="1045"/>
    </location>
</feature>
<accession>A0AAV7R504</accession>
<dbReference type="PANTHER" id="PTHR23196">
    <property type="entry name" value="PAX TRANSCRIPTION ACTIVATION DOMAIN INTERACTING PROTEIN"/>
    <property type="match status" value="1"/>
</dbReference>
<dbReference type="EMBL" id="JANPWB010000010">
    <property type="protein sequence ID" value="KAJ1146575.1"/>
    <property type="molecule type" value="Genomic_DNA"/>
</dbReference>
<feature type="compositionally biased region" description="Acidic residues" evidence="14">
    <location>
        <begin position="456"/>
        <end position="467"/>
    </location>
</feature>
<protein>
    <recommendedName>
        <fullName evidence="3">Mediator of DNA damage checkpoint protein 1</fullName>
    </recommendedName>
</protein>
<evidence type="ECO:0000259" key="16">
    <source>
        <dbReference type="PROSITE" id="PS50172"/>
    </source>
</evidence>
<dbReference type="Gene3D" id="2.60.200.20">
    <property type="match status" value="1"/>
</dbReference>
<dbReference type="GO" id="GO:0005694">
    <property type="term" value="C:chromosome"/>
    <property type="evidence" value="ECO:0007669"/>
    <property type="project" value="UniProtKB-SubCell"/>
</dbReference>
<feature type="compositionally biased region" description="Basic and acidic residues" evidence="14">
    <location>
        <begin position="253"/>
        <end position="263"/>
    </location>
</feature>
<dbReference type="SUPFAM" id="SSF52113">
    <property type="entry name" value="BRCT domain"/>
    <property type="match status" value="1"/>
</dbReference>
<dbReference type="SMART" id="SM00292">
    <property type="entry name" value="BRCT"/>
    <property type="match status" value="2"/>
</dbReference>
<keyword evidence="9" id="KW-0832">Ubl conjugation</keyword>
<dbReference type="InterPro" id="IPR036420">
    <property type="entry name" value="BRCT_dom_sf"/>
</dbReference>
<evidence type="ECO:0000256" key="7">
    <source>
        <dbReference type="ARBA" id="ARBA00022737"/>
    </source>
</evidence>
<feature type="region of interest" description="Disordered" evidence="14">
    <location>
        <begin position="941"/>
        <end position="960"/>
    </location>
</feature>
<keyword evidence="13" id="KW-0131">Cell cycle</keyword>
<feature type="compositionally biased region" description="Low complexity" evidence="14">
    <location>
        <begin position="1960"/>
        <end position="1978"/>
    </location>
</feature>
<dbReference type="Gene3D" id="3.40.50.10190">
    <property type="entry name" value="BRCT domain"/>
    <property type="match status" value="2"/>
</dbReference>
<feature type="region of interest" description="Disordered" evidence="14">
    <location>
        <begin position="1415"/>
        <end position="1630"/>
    </location>
</feature>
<dbReference type="Pfam" id="PF16770">
    <property type="entry name" value="RTT107_BRCT_5"/>
    <property type="match status" value="1"/>
</dbReference>
<feature type="compositionally biased region" description="Acidic residues" evidence="14">
    <location>
        <begin position="190"/>
        <end position="199"/>
    </location>
</feature>
<keyword evidence="11" id="KW-0234">DNA repair</keyword>
<evidence type="ECO:0000256" key="2">
    <source>
        <dbReference type="ARBA" id="ARBA00004286"/>
    </source>
</evidence>
<feature type="compositionally biased region" description="Polar residues" evidence="14">
    <location>
        <begin position="1943"/>
        <end position="1958"/>
    </location>
</feature>
<dbReference type="GO" id="GO:0005634">
    <property type="term" value="C:nucleus"/>
    <property type="evidence" value="ECO:0007669"/>
    <property type="project" value="UniProtKB-SubCell"/>
</dbReference>
<keyword evidence="6" id="KW-0597">Phosphoprotein</keyword>
<feature type="compositionally biased region" description="Polar residues" evidence="14">
    <location>
        <begin position="1582"/>
        <end position="1597"/>
    </location>
</feature>
<evidence type="ECO:0000256" key="14">
    <source>
        <dbReference type="SAM" id="MobiDB-lite"/>
    </source>
</evidence>
<feature type="compositionally biased region" description="Basic and acidic residues" evidence="14">
    <location>
        <begin position="1606"/>
        <end position="1630"/>
    </location>
</feature>
<feature type="region of interest" description="Disordered" evidence="14">
    <location>
        <begin position="227"/>
        <end position="263"/>
    </location>
</feature>
<feature type="region of interest" description="Disordered" evidence="14">
    <location>
        <begin position="156"/>
        <end position="199"/>
    </location>
</feature>
<evidence type="ECO:0000256" key="1">
    <source>
        <dbReference type="ARBA" id="ARBA00004123"/>
    </source>
</evidence>
<feature type="compositionally biased region" description="Low complexity" evidence="14">
    <location>
        <begin position="1117"/>
        <end position="1134"/>
    </location>
</feature>
<evidence type="ECO:0000256" key="12">
    <source>
        <dbReference type="ARBA" id="ARBA00023242"/>
    </source>
</evidence>
<evidence type="ECO:0000256" key="8">
    <source>
        <dbReference type="ARBA" id="ARBA00022763"/>
    </source>
</evidence>
<dbReference type="CDD" id="cd17744">
    <property type="entry name" value="BRCT_MDC1_rpt1"/>
    <property type="match status" value="1"/>
</dbReference>
<feature type="region of interest" description="Disordered" evidence="14">
    <location>
        <begin position="852"/>
        <end position="875"/>
    </location>
</feature>
<feature type="compositionally biased region" description="Basic and acidic residues" evidence="14">
    <location>
        <begin position="1485"/>
        <end position="1498"/>
    </location>
</feature>
<feature type="compositionally biased region" description="Polar residues" evidence="14">
    <location>
        <begin position="524"/>
        <end position="533"/>
    </location>
</feature>
<feature type="compositionally biased region" description="Polar residues" evidence="14">
    <location>
        <begin position="161"/>
        <end position="176"/>
    </location>
</feature>
<keyword evidence="5" id="KW-1017">Isopeptide bond</keyword>
<feature type="compositionally biased region" description="Basic and acidic residues" evidence="14">
    <location>
        <begin position="1720"/>
        <end position="1741"/>
    </location>
</feature>
<proteinExistence type="predicted"/>
<feature type="compositionally biased region" description="Low complexity" evidence="14">
    <location>
        <begin position="1788"/>
        <end position="1798"/>
    </location>
</feature>
<evidence type="ECO:0000256" key="9">
    <source>
        <dbReference type="ARBA" id="ARBA00022843"/>
    </source>
</evidence>
<dbReference type="GO" id="GO:0006281">
    <property type="term" value="P:DNA repair"/>
    <property type="evidence" value="ECO:0007669"/>
    <property type="project" value="UniProtKB-KW"/>
</dbReference>
<comment type="subcellular location">
    <subcellularLocation>
        <location evidence="2">Chromosome</location>
    </subcellularLocation>
    <subcellularLocation>
        <location evidence="1">Nucleus</location>
    </subcellularLocation>
</comment>
<dbReference type="PROSITE" id="PS50172">
    <property type="entry name" value="BRCT"/>
    <property type="match status" value="1"/>
</dbReference>
<feature type="domain" description="BRCT" evidence="16">
    <location>
        <begin position="2103"/>
        <end position="2181"/>
    </location>
</feature>
<evidence type="ECO:0000256" key="4">
    <source>
        <dbReference type="ARBA" id="ARBA00022454"/>
    </source>
</evidence>
<keyword evidence="12" id="KW-0539">Nucleus</keyword>
<dbReference type="PANTHER" id="PTHR23196:SF34">
    <property type="entry name" value="MEDIATOR OF DNA DAMAGE CHECKPOINT PROTEIN 1"/>
    <property type="match status" value="1"/>
</dbReference>
<evidence type="ECO:0000256" key="5">
    <source>
        <dbReference type="ARBA" id="ARBA00022499"/>
    </source>
</evidence>
<dbReference type="InterPro" id="IPR051579">
    <property type="entry name" value="DDR_Transcriptional_Reg"/>
</dbReference>
<dbReference type="CDD" id="cd18441">
    <property type="entry name" value="BRCT_MDC1_rpt2"/>
    <property type="match status" value="1"/>
</dbReference>
<keyword evidence="18" id="KW-1185">Reference proteome</keyword>
<feature type="compositionally biased region" description="Polar residues" evidence="14">
    <location>
        <begin position="1501"/>
        <end position="1519"/>
    </location>
</feature>
<dbReference type="Pfam" id="PF16589">
    <property type="entry name" value="BRCT_2"/>
    <property type="match status" value="1"/>
</dbReference>
<feature type="compositionally biased region" description="Basic and acidic residues" evidence="14">
    <location>
        <begin position="943"/>
        <end position="960"/>
    </location>
</feature>
<feature type="compositionally biased region" description="Polar residues" evidence="14">
    <location>
        <begin position="1559"/>
        <end position="1568"/>
    </location>
</feature>
<feature type="region of interest" description="Disordered" evidence="14">
    <location>
        <begin position="664"/>
        <end position="699"/>
    </location>
</feature>
<dbReference type="CDD" id="cd22665">
    <property type="entry name" value="FHA_MDC1"/>
    <property type="match status" value="1"/>
</dbReference>
<feature type="compositionally biased region" description="Basic and acidic residues" evidence="14">
    <location>
        <begin position="1870"/>
        <end position="1882"/>
    </location>
</feature>
<keyword evidence="4" id="KW-0158">Chromosome</keyword>
<feature type="compositionally biased region" description="Basic and acidic residues" evidence="14">
    <location>
        <begin position="1799"/>
        <end position="1815"/>
    </location>
</feature>
<dbReference type="Pfam" id="PF00498">
    <property type="entry name" value="FHA"/>
    <property type="match status" value="1"/>
</dbReference>
<feature type="domain" description="FHA" evidence="15">
    <location>
        <begin position="76"/>
        <end position="125"/>
    </location>
</feature>
<feature type="compositionally biased region" description="Polar residues" evidence="14">
    <location>
        <begin position="2041"/>
        <end position="2051"/>
    </location>
</feature>
<sequence length="2326" mass="249667">MGIDGVILKWFESFLMGAPGGDHGRGSMEQTQVLDWDETLLSDDGTEFSQEPVGKLRLCGGAHGPERDFWIHVGDNIIGRHENCHITLPAQSVSKKHAVIEAEADCHTIYDCGSLNKTRRRKAILKPHIRYALADGDLLLFADVACQYFILPSENNREESTSPQHQAVQKQEQGSPVQAAASREDAPCEAPEDFDSDDESVLVPATQANAVKSLVIEKTPATRRMGYGGVLAKDSDEDDNDGENTIYPTGRSRGSEKSTPSRECGDLCTSVALESPYAATVIPESDDECAETSAVSAPSMHLQYNSDTEAEESLVRPHSAVKPCCNTALPSQTDGPSPRGMEVVASVQMELLNVDQGKTAGSHSGEALEQRTLHYHLDSDTDVDEEEEMKANKGGQKNAPRIEQTAAQLHVDSDTDVEEEPDAGTNGDNPGSKEKNENLGNGSAAPANPTAAELNMDSDTDVEEEVDTTSKAAMPVVDLGSDTDVEEAVDAPHGVDLLRGSSAAAKHDNYTDTEEDGVSPGKAVSTSHQPAQDSDTDVEDKSLTPEKATVQQNNAQDSDTDVEEMVGTTSKSPIKKKGARVSSRTQTSVVPESELLRGEDDEDTDADEPTEPTVKDDSDTEADDSPSTMALEATQCYLDAAAGEVDDEHSSAVSGDEAEATQAFVFKSPPVKPPTFKKPSVPSPGGSALPMPVCTSSEKEDLSDEEQFAVAETQSFLRGPDISDIDLEDEPTQAFFVGGGTRLQGPSTSTQKVAGSVTRIASNDALIAHSIEVEKEEEEATTLAEAETQLFFNDNLEAAPGGPIRPPEDPSQDETQPIALYLGLQAGHTQPTEACTSSPVQRVTQPLLVRETHQGQQSPIQHRATARGNSQTNKNVFTVNPIKGPAPSMEKTITFCADSASLLESQEPQKQSVESGQPDESTQHLSLILSEEPTQAYSIDVSEEVHPEPSLEPTGSKHAELSSNLGNAEEISMLPKVCLDGVVAKASIEEDGAPTQTLESPVHDGEASSELAPNQETAANPSILPQISQASEPSDVGSTSAQEVQPRSDHSTHAKKKQPSLAKRGRKKKATVEEEEDAEATTSGPTPEPAEVSTHPAKNETTQLLDVEPQANEGPQTARGRPARRASATSSAPARSKKINDTLGESLQGQEMQPLAETEDDQVGRKGRRGMGLRRRAAIEAPQYEAAAEADPLPGLYIPEVCTEAPVTTGPLAPGVEASVTLSVDTPAAMHTPTSHVEALHAKPVSTGDAEVVISNQLPVVKNAAMISNPPMTSVEQASIDPPPVNATSTCADPTDAEEADFTATPVMQRRNAKRGEKTASLPTTEQSVTLAEPETRGTRNRRKASATIAENREEQKPELVPARGRGRQKKEVSSDVSEKQQDSVVVPVDLPAPTIASRSRKSFSGGITEEVVTPTVSVLSRTRRRGPVEKEGTREEHDQPKASGARKGTKKVPTIEATKITELESPSEMSMTIDPTAEQTQEAQTKDSHLSNRHEGRTCTAEQPQSTGAQLVTKSQEGGSLEKKDLVGSQAASLSMDQAVPNDQMEDINAEQALKSIETATSDQTGYASVRTPRKRRTVGNGEQVTENVASSTSDAHASRKRRTIGKEKGVMEKDEDVQQSKKTDAKEEVEVEAGMFLDIQTIKKRGTRKTIEETRSAIQTSGKKGQKEAEASTLAPQASNKKEETADACEGIMNTAEKVATTYSRNRRTIQVGPEAAEEVRENSLLCREPRKGGSREAASEEVAEVQNSTSSTPLSRKRGATKQSEEDSNLGLSVSKEQKVHEIDSASNSAASSAAGDEKSERELEKPTEAAGRRSRKQPSKDLAAYNRAEQTQSSEHARQTEDIVPDTAIAKAEAHSSQSGRNLEGTGKKAEEHQKLDSGVRGAVLKGGAAGRRKRQNKSEEGGQDSADHEESTEQKRRRNNTAPNEVAEASATIEEAENTQSQGNVESTASEGTRSQKQAATSKKAKSQAEATQPDVLQVRGRGSQRKNARKTVEAKITEGEQLASTEAAEVFESVPSQEELHSLASSRSSSRGRKQAQQTDSSQESVAPGGRHRKKSSASSEGKAEEVSAPPQADTPRRRSRTPNLSHSPGVFKEHSAPKVMFTGVIDETGEQVVQRLGGELADSVYECTHLVTDRIRRTVKFLCAVARGIPIVTLEWLEKSGKNKCFLSPSSFLVKDREQELNFSFRLSEALQKAQRQRLFEGYEIHVTPSVKPEPEYMKDIIQCSGAAFLPKMPKEYKDKRVIVSCSQDLAKCKPALGASLPITNSEFILTGILQQVVNVDAFRLEGTPSGAEASKPQGGKRASANCSTPPPATTKRRR</sequence>
<feature type="compositionally biased region" description="Basic and acidic residues" evidence="14">
    <location>
        <begin position="1901"/>
        <end position="1919"/>
    </location>
</feature>
<dbReference type="Proteomes" id="UP001066276">
    <property type="component" value="Chromosome 6"/>
</dbReference>
<feature type="compositionally biased region" description="Acidic residues" evidence="14">
    <location>
        <begin position="599"/>
        <end position="610"/>
    </location>
</feature>
<evidence type="ECO:0000256" key="6">
    <source>
        <dbReference type="ARBA" id="ARBA00022553"/>
    </source>
</evidence>
<evidence type="ECO:0000256" key="11">
    <source>
        <dbReference type="ARBA" id="ARBA00023204"/>
    </source>
</evidence>
<feature type="region of interest" description="Disordered" evidence="14">
    <location>
        <begin position="1707"/>
        <end position="2099"/>
    </location>
</feature>
<keyword evidence="8" id="KW-0227">DNA damage</keyword>
<feature type="region of interest" description="Disordered" evidence="14">
    <location>
        <begin position="1274"/>
        <end position="1386"/>
    </location>
</feature>
<evidence type="ECO:0000313" key="17">
    <source>
        <dbReference type="EMBL" id="KAJ1146575.1"/>
    </source>
</evidence>
<dbReference type="SMART" id="SM00240">
    <property type="entry name" value="FHA"/>
    <property type="match status" value="1"/>
</dbReference>
<comment type="caution">
    <text evidence="17">The sequence shown here is derived from an EMBL/GenBank/DDBJ whole genome shotgun (WGS) entry which is preliminary data.</text>
</comment>
<evidence type="ECO:0000256" key="10">
    <source>
        <dbReference type="ARBA" id="ARBA00022990"/>
    </source>
</evidence>
<feature type="region of interest" description="Disordered" evidence="14">
    <location>
        <begin position="990"/>
        <end position="1171"/>
    </location>
</feature>
<evidence type="ECO:0000313" key="18">
    <source>
        <dbReference type="Proteomes" id="UP001066276"/>
    </source>
</evidence>
<dbReference type="PROSITE" id="PS50006">
    <property type="entry name" value="FHA_DOMAIN"/>
    <property type="match status" value="1"/>
</dbReference>
<gene>
    <name evidence="17" type="ORF">NDU88_012841</name>
</gene>